<keyword evidence="11" id="KW-1185">Reference proteome</keyword>
<evidence type="ECO:0000256" key="6">
    <source>
        <dbReference type="ARBA" id="ARBA00023136"/>
    </source>
</evidence>
<dbReference type="PANTHER" id="PTHR37820:SF1">
    <property type="entry name" value="CELL DIVISION PROTEIN FTSQ"/>
    <property type="match status" value="1"/>
</dbReference>
<comment type="caution">
    <text evidence="10">The sequence shown here is derived from an EMBL/GenBank/DDBJ whole genome shotgun (WGS) entry which is preliminary data.</text>
</comment>
<dbReference type="OrthoDB" id="1693217at2"/>
<dbReference type="InterPro" id="IPR034746">
    <property type="entry name" value="POTRA"/>
</dbReference>
<dbReference type="Proteomes" id="UP000261011">
    <property type="component" value="Unassembled WGS sequence"/>
</dbReference>
<keyword evidence="7" id="KW-0131">Cell cycle</keyword>
<evidence type="ECO:0000256" key="1">
    <source>
        <dbReference type="ARBA" id="ARBA00004370"/>
    </source>
</evidence>
<sequence length="277" mass="31871">MTNTNDDRYLKRDGRTVSKTYVAKRRSKYSKNKKLFTKAYVLLLILLALLSIFYSIYIHSYMKISQIYITGNEMTNDTDIISELGNPIGKNILFYNPSDYEDNINKLRGIENVKIKKVFPDLLNVNVDETYPLFFQDNGEHRVYISNKATLLGEDIDEYKQLPLKEIKGANLRENIGGNFTGSEASLKFLRAIQSYSYFNELNQLNLENKAQIGIMINDIDVKFGDLNNIDYKLKLLDKILNDVNSKSLDITEIDLNNGNDPVVKVNPESFSENLNY</sequence>
<dbReference type="InterPro" id="IPR050487">
    <property type="entry name" value="FtsQ_DivIB"/>
</dbReference>
<organism evidence="10 11">
    <name type="scientific">Anaerococcus nagyae</name>
    <dbReference type="NCBI Taxonomy" id="1755241"/>
    <lineage>
        <taxon>Bacteria</taxon>
        <taxon>Bacillati</taxon>
        <taxon>Bacillota</taxon>
        <taxon>Tissierellia</taxon>
        <taxon>Tissierellales</taxon>
        <taxon>Peptoniphilaceae</taxon>
        <taxon>Anaerococcus</taxon>
    </lineage>
</organism>
<evidence type="ECO:0000259" key="9">
    <source>
        <dbReference type="PROSITE" id="PS51779"/>
    </source>
</evidence>
<evidence type="ECO:0000256" key="8">
    <source>
        <dbReference type="SAM" id="Phobius"/>
    </source>
</evidence>
<dbReference type="Pfam" id="PF08478">
    <property type="entry name" value="POTRA_1"/>
    <property type="match status" value="1"/>
</dbReference>
<protein>
    <submittedName>
        <fullName evidence="10">Cell division protein FtsQ</fullName>
    </submittedName>
</protein>
<gene>
    <name evidence="10" type="ORF">DXA39_03480</name>
</gene>
<feature type="transmembrane region" description="Helical" evidence="8">
    <location>
        <begin position="35"/>
        <end position="57"/>
    </location>
</feature>
<reference evidence="10 11" key="1">
    <citation type="submission" date="2018-08" db="EMBL/GenBank/DDBJ databases">
        <title>A genome reference for cultivated species of the human gut microbiota.</title>
        <authorList>
            <person name="Zou Y."/>
            <person name="Xue W."/>
            <person name="Luo G."/>
        </authorList>
    </citation>
    <scope>NUCLEOTIDE SEQUENCE [LARGE SCALE GENOMIC DNA]</scope>
    <source>
        <strain evidence="10 11">OF01-3</strain>
    </source>
</reference>
<evidence type="ECO:0000313" key="11">
    <source>
        <dbReference type="Proteomes" id="UP000261011"/>
    </source>
</evidence>
<evidence type="ECO:0000256" key="3">
    <source>
        <dbReference type="ARBA" id="ARBA00022618"/>
    </source>
</evidence>
<dbReference type="EMBL" id="QVEU01000002">
    <property type="protein sequence ID" value="RGB77288.1"/>
    <property type="molecule type" value="Genomic_DNA"/>
</dbReference>
<dbReference type="PANTHER" id="PTHR37820">
    <property type="entry name" value="CELL DIVISION PROTEIN DIVIB"/>
    <property type="match status" value="1"/>
</dbReference>
<evidence type="ECO:0000256" key="2">
    <source>
        <dbReference type="ARBA" id="ARBA00022475"/>
    </source>
</evidence>
<proteinExistence type="predicted"/>
<evidence type="ECO:0000256" key="4">
    <source>
        <dbReference type="ARBA" id="ARBA00022692"/>
    </source>
</evidence>
<keyword evidence="6 8" id="KW-0472">Membrane</keyword>
<dbReference type="Gene3D" id="3.10.20.310">
    <property type="entry name" value="membrane protein fhac"/>
    <property type="match status" value="1"/>
</dbReference>
<dbReference type="GO" id="GO:0051301">
    <property type="term" value="P:cell division"/>
    <property type="evidence" value="ECO:0007669"/>
    <property type="project" value="UniProtKB-KW"/>
</dbReference>
<evidence type="ECO:0000256" key="5">
    <source>
        <dbReference type="ARBA" id="ARBA00022989"/>
    </source>
</evidence>
<name>A0A3E2TJZ9_9FIRM</name>
<dbReference type="RefSeq" id="WP_117521026.1">
    <property type="nucleotide sequence ID" value="NZ_JAGGLS010000002.1"/>
</dbReference>
<keyword evidence="5 8" id="KW-1133">Transmembrane helix</keyword>
<dbReference type="PROSITE" id="PS51779">
    <property type="entry name" value="POTRA"/>
    <property type="match status" value="1"/>
</dbReference>
<keyword evidence="3 10" id="KW-0132">Cell division</keyword>
<evidence type="ECO:0000313" key="10">
    <source>
        <dbReference type="EMBL" id="RGB77288.1"/>
    </source>
</evidence>
<accession>A0A3E2TJZ9</accession>
<keyword evidence="4 8" id="KW-0812">Transmembrane</keyword>
<keyword evidence="2" id="KW-1003">Cell membrane</keyword>
<dbReference type="AlphaFoldDB" id="A0A3E2TJZ9"/>
<dbReference type="InterPro" id="IPR013685">
    <property type="entry name" value="POTRA_FtsQ_type"/>
</dbReference>
<dbReference type="GO" id="GO:0005886">
    <property type="term" value="C:plasma membrane"/>
    <property type="evidence" value="ECO:0007669"/>
    <property type="project" value="TreeGrafter"/>
</dbReference>
<evidence type="ECO:0000256" key="7">
    <source>
        <dbReference type="ARBA" id="ARBA00023306"/>
    </source>
</evidence>
<comment type="subcellular location">
    <subcellularLocation>
        <location evidence="1">Membrane</location>
    </subcellularLocation>
</comment>
<feature type="domain" description="POTRA" evidence="9">
    <location>
        <begin position="62"/>
        <end position="130"/>
    </location>
</feature>